<dbReference type="HOGENOM" id="CLU_059734_1_1_0"/>
<evidence type="ECO:0000259" key="3">
    <source>
        <dbReference type="Pfam" id="PF01887"/>
    </source>
</evidence>
<dbReference type="eggNOG" id="COG1912">
    <property type="taxonomic scope" value="Bacteria"/>
</dbReference>
<dbReference type="Pfam" id="PF01887">
    <property type="entry name" value="SAM_HAT_N"/>
    <property type="match status" value="1"/>
</dbReference>
<dbReference type="AlphaFoldDB" id="B9KY14"/>
<dbReference type="PANTHER" id="PTHR35092:SF1">
    <property type="entry name" value="CHLORINASE MJ1651"/>
    <property type="match status" value="1"/>
</dbReference>
<organism evidence="5 6">
    <name type="scientific">Thermomicrobium roseum (strain ATCC 27502 / DSM 5159 / P-2)</name>
    <dbReference type="NCBI Taxonomy" id="309801"/>
    <lineage>
        <taxon>Bacteria</taxon>
        <taxon>Pseudomonadati</taxon>
        <taxon>Thermomicrobiota</taxon>
        <taxon>Thermomicrobia</taxon>
        <taxon>Thermomicrobiales</taxon>
        <taxon>Thermomicrobiaceae</taxon>
        <taxon>Thermomicrobium</taxon>
    </lineage>
</organism>
<dbReference type="InterPro" id="IPR046469">
    <property type="entry name" value="SAM_HAT_N"/>
</dbReference>
<protein>
    <recommendedName>
        <fullName evidence="7">SAM-dependent chlorinase/fluorinase</fullName>
    </recommendedName>
</protein>
<dbReference type="SUPFAM" id="SSF102522">
    <property type="entry name" value="Bacterial fluorinating enzyme, N-terminal domain"/>
    <property type="match status" value="1"/>
</dbReference>
<keyword evidence="6" id="KW-1185">Reference proteome</keyword>
<feature type="domain" description="S-adenosyl-l-methionine hydroxide adenosyltransferase C-terminal" evidence="4">
    <location>
        <begin position="181"/>
        <end position="263"/>
    </location>
</feature>
<evidence type="ECO:0000256" key="2">
    <source>
        <dbReference type="ARBA" id="ARBA00024035"/>
    </source>
</evidence>
<dbReference type="InterPro" id="IPR023227">
    <property type="entry name" value="SAM_OH_AdoTrfase_C_sf"/>
</dbReference>
<dbReference type="InterPro" id="IPR046470">
    <property type="entry name" value="SAM_HAT_C"/>
</dbReference>
<dbReference type="RefSeq" id="WP_012641764.1">
    <property type="nucleotide sequence ID" value="NC_011959.1"/>
</dbReference>
<dbReference type="InterPro" id="IPR023228">
    <property type="entry name" value="SAM_OH_AdoTrfase_N_sf"/>
</dbReference>
<evidence type="ECO:0008006" key="7">
    <source>
        <dbReference type="Google" id="ProtNLM"/>
    </source>
</evidence>
<dbReference type="PANTHER" id="PTHR35092">
    <property type="entry name" value="CHLORINASE MJ1651"/>
    <property type="match status" value="1"/>
</dbReference>
<comment type="similarity">
    <text evidence="2">Belongs to the SAM hydrolase / SAM-dependent halogenase family.</text>
</comment>
<sequence>MLTTWRPSGIVTFTSDYGVRDSYVAQVKGVILERAPTSTIIDVTHEIAAQDILEGAFQLATAWRAFPVGTIHLAVVDPGVGSERRAVSILADGHAFVLPDNGLATFVLAEAHQVAAWSLDRSEWFRQPVAPTFHGRDIFGPICGLLASGMSLAEVGTPLDPASLVKLPIQPVIASGGSVVGPIVSIDRFGNCRTLIRREQLPDESETLCIRCGQLELLGIVRTFADVAPGMPLAYFGSHGGLEIAVRDGNAAATWHLERGMLVEVRRAVK</sequence>
<dbReference type="Gene3D" id="2.40.30.90">
    <property type="entry name" value="Bacterial fluorinating enzyme like"/>
    <property type="match status" value="1"/>
</dbReference>
<accession>B9KY14</accession>
<dbReference type="PIRSF" id="PIRSF006779">
    <property type="entry name" value="UCP006779"/>
    <property type="match status" value="1"/>
</dbReference>
<feature type="domain" description="S-adenosyl-l-methionine hydroxide adenosyltransferase N-terminal" evidence="3">
    <location>
        <begin position="11"/>
        <end position="156"/>
    </location>
</feature>
<dbReference type="Gene3D" id="3.40.50.10790">
    <property type="entry name" value="S-adenosyl-l-methionine hydroxide adenosyltransferase, N-terminal"/>
    <property type="match status" value="1"/>
</dbReference>
<dbReference type="SUPFAM" id="SSF101852">
    <property type="entry name" value="Bacterial fluorinating enzyme, C-terminal domain"/>
    <property type="match status" value="1"/>
</dbReference>
<evidence type="ECO:0000256" key="1">
    <source>
        <dbReference type="ARBA" id="ARBA00022691"/>
    </source>
</evidence>
<dbReference type="KEGG" id="tro:trd_0357"/>
<dbReference type="Proteomes" id="UP000000447">
    <property type="component" value="Chromosome"/>
</dbReference>
<gene>
    <name evidence="5" type="ordered locus">trd_0357</name>
</gene>
<evidence type="ECO:0000313" key="6">
    <source>
        <dbReference type="Proteomes" id="UP000000447"/>
    </source>
</evidence>
<dbReference type="InterPro" id="IPR002747">
    <property type="entry name" value="SAM_OH_AdoTrfase"/>
</dbReference>
<evidence type="ECO:0000259" key="4">
    <source>
        <dbReference type="Pfam" id="PF20257"/>
    </source>
</evidence>
<proteinExistence type="inferred from homology"/>
<keyword evidence="1" id="KW-0949">S-adenosyl-L-methionine</keyword>
<name>B9KY14_THERP</name>
<reference evidence="5 6" key="1">
    <citation type="journal article" date="2009" name="PLoS ONE">
        <title>Complete genome sequence of the aerobic CO-oxidizing thermophile Thermomicrobium roseum.</title>
        <authorList>
            <person name="Wu D."/>
            <person name="Raymond J."/>
            <person name="Wu M."/>
            <person name="Chatterji S."/>
            <person name="Ren Q."/>
            <person name="Graham J.E."/>
            <person name="Bryant D.A."/>
            <person name="Robb F."/>
            <person name="Colman A."/>
            <person name="Tallon L.J."/>
            <person name="Badger J.H."/>
            <person name="Madupu R."/>
            <person name="Ward N.L."/>
            <person name="Eisen J.A."/>
        </authorList>
    </citation>
    <scope>NUCLEOTIDE SEQUENCE [LARGE SCALE GENOMIC DNA]</scope>
    <source>
        <strain evidence="6">ATCC 27502 / DSM 5159 / P-2</strain>
    </source>
</reference>
<dbReference type="EMBL" id="CP001275">
    <property type="protein sequence ID" value="ACM04990.1"/>
    <property type="molecule type" value="Genomic_DNA"/>
</dbReference>
<dbReference type="STRING" id="309801.trd_0357"/>
<dbReference type="Pfam" id="PF20257">
    <property type="entry name" value="SAM_HAT_C"/>
    <property type="match status" value="1"/>
</dbReference>
<evidence type="ECO:0000313" key="5">
    <source>
        <dbReference type="EMBL" id="ACM04990.1"/>
    </source>
</evidence>